<feature type="region of interest" description="Disordered" evidence="1">
    <location>
        <begin position="53"/>
        <end position="91"/>
    </location>
</feature>
<organism evidence="2 3">
    <name type="scientific">Monosporascus cannonballus</name>
    <dbReference type="NCBI Taxonomy" id="155416"/>
    <lineage>
        <taxon>Eukaryota</taxon>
        <taxon>Fungi</taxon>
        <taxon>Dikarya</taxon>
        <taxon>Ascomycota</taxon>
        <taxon>Pezizomycotina</taxon>
        <taxon>Sordariomycetes</taxon>
        <taxon>Xylariomycetidae</taxon>
        <taxon>Xylariales</taxon>
        <taxon>Xylariales incertae sedis</taxon>
        <taxon>Monosporascus</taxon>
    </lineage>
</organism>
<evidence type="ECO:0000313" key="3">
    <source>
        <dbReference type="Proteomes" id="UP000294003"/>
    </source>
</evidence>
<evidence type="ECO:0000256" key="1">
    <source>
        <dbReference type="SAM" id="MobiDB-lite"/>
    </source>
</evidence>
<evidence type="ECO:0008006" key="4">
    <source>
        <dbReference type="Google" id="ProtNLM"/>
    </source>
</evidence>
<gene>
    <name evidence="2" type="ORF">DL762_002762</name>
</gene>
<keyword evidence="3" id="KW-1185">Reference proteome</keyword>
<evidence type="ECO:0000313" key="2">
    <source>
        <dbReference type="EMBL" id="RYO90323.1"/>
    </source>
</evidence>
<name>A0ABY0HDV1_9PEZI</name>
<proteinExistence type="predicted"/>
<feature type="compositionally biased region" description="Acidic residues" evidence="1">
    <location>
        <begin position="67"/>
        <end position="79"/>
    </location>
</feature>
<reference evidence="2 3" key="1">
    <citation type="submission" date="2018-06" db="EMBL/GenBank/DDBJ databases">
        <title>Complete Genomes of Monosporascus.</title>
        <authorList>
            <person name="Robinson A.J."/>
            <person name="Natvig D.O."/>
        </authorList>
    </citation>
    <scope>NUCLEOTIDE SEQUENCE [LARGE SCALE GENOMIC DNA]</scope>
    <source>
        <strain evidence="2 3">CBS 609.92</strain>
    </source>
</reference>
<dbReference type="Proteomes" id="UP000294003">
    <property type="component" value="Unassembled WGS sequence"/>
</dbReference>
<accession>A0ABY0HDV1</accession>
<feature type="compositionally biased region" description="Basic and acidic residues" evidence="1">
    <location>
        <begin position="80"/>
        <end position="91"/>
    </location>
</feature>
<comment type="caution">
    <text evidence="2">The sequence shown here is derived from an EMBL/GenBank/DDBJ whole genome shotgun (WGS) entry which is preliminary data.</text>
</comment>
<protein>
    <recommendedName>
        <fullName evidence="4">Transcription factor domain-containing protein</fullName>
    </recommendedName>
</protein>
<dbReference type="EMBL" id="QJNS01000058">
    <property type="protein sequence ID" value="RYO90323.1"/>
    <property type="molecule type" value="Genomic_DNA"/>
</dbReference>
<sequence length="168" mass="18785">MAAVHGTTEMSVDNPDFLDFDYIAQDMLSTNFDAFDVNFPIVHAPSSNPLPRMNSIGRFSSRLPPVQDDENNLADEDRTEDSPDAKDPPWSITERDYDKLRLAAQEFSVVLPLECSLSSRDMLMGQLEAYPRCAHGFLPFIHTPTFTVGDKDVELLLAMAAIGSLYRI</sequence>